<dbReference type="Proteomes" id="UP000604083">
    <property type="component" value="Unassembled WGS sequence"/>
</dbReference>
<dbReference type="CDD" id="cd07389">
    <property type="entry name" value="MPP_PhoD"/>
    <property type="match status" value="1"/>
</dbReference>
<accession>A0A934RT49</accession>
<dbReference type="InterPro" id="IPR018946">
    <property type="entry name" value="PhoD-like_MPP"/>
</dbReference>
<protein>
    <submittedName>
        <fullName evidence="3">Alkaline phosphatase family protein</fullName>
    </submittedName>
</protein>
<dbReference type="PANTHER" id="PTHR33987">
    <property type="entry name" value="CALCINEURIN-LIKE METALLO-PHOSPHOESTERASE SUPERFAMILY PROTEIN"/>
    <property type="match status" value="1"/>
</dbReference>
<feature type="signal peptide" evidence="1">
    <location>
        <begin position="1"/>
        <end position="17"/>
    </location>
</feature>
<sequence>MSRLVAFLSCTLSFATAAPLEHLVFASCHKEGREAPALEAIVASKPDLFIWMGDNIYGDSRDVTVLEEKYARVLAKPPYQTLQATCPIIGTWDDHDYGANDAGKDYPVKEESQRAFLDFLGVPRDSPRREREGVYAVHDYGEGEQQVRVILLDTRYHRDSLDNPAGTILGQEQWQWLEKQLAESKAAVNILVSSIQVLPAQHRFEKWANFPKDRDRLLGLLAREEMPPVVILSGDRHLAEISRDLAVGYPLYDITSSSLNSSFGGNTEEENQLRVGENFGANNYGSLTIDWHRQPPVLTATIHDQKGRPQRATTFQLQR</sequence>
<organism evidence="3 4">
    <name type="scientific">Roseibacillus ishigakijimensis</name>
    <dbReference type="NCBI Taxonomy" id="454146"/>
    <lineage>
        <taxon>Bacteria</taxon>
        <taxon>Pseudomonadati</taxon>
        <taxon>Verrucomicrobiota</taxon>
        <taxon>Verrucomicrobiia</taxon>
        <taxon>Verrucomicrobiales</taxon>
        <taxon>Verrucomicrobiaceae</taxon>
        <taxon>Roseibacillus</taxon>
    </lineage>
</organism>
<keyword evidence="4" id="KW-1185">Reference proteome</keyword>
<dbReference type="InterPro" id="IPR038607">
    <property type="entry name" value="PhoD-like_sf"/>
</dbReference>
<dbReference type="Gene3D" id="3.60.21.70">
    <property type="entry name" value="PhoD-like phosphatase"/>
    <property type="match status" value="1"/>
</dbReference>
<feature type="chain" id="PRO_5037394951" evidence="1">
    <location>
        <begin position="18"/>
        <end position="319"/>
    </location>
</feature>
<dbReference type="AlphaFoldDB" id="A0A934RT49"/>
<reference evidence="3" key="1">
    <citation type="submission" date="2021-01" db="EMBL/GenBank/DDBJ databases">
        <title>Modified the classification status of verrucomicrobia.</title>
        <authorList>
            <person name="Feng X."/>
        </authorList>
    </citation>
    <scope>NUCLEOTIDE SEQUENCE</scope>
    <source>
        <strain evidence="3">KCTC 12986</strain>
    </source>
</reference>
<gene>
    <name evidence="3" type="ORF">JIN78_15385</name>
</gene>
<evidence type="ECO:0000259" key="2">
    <source>
        <dbReference type="Pfam" id="PF09423"/>
    </source>
</evidence>
<dbReference type="EMBL" id="JAENIO010000054">
    <property type="protein sequence ID" value="MBK1835452.1"/>
    <property type="molecule type" value="Genomic_DNA"/>
</dbReference>
<dbReference type="RefSeq" id="WP_200392887.1">
    <property type="nucleotide sequence ID" value="NZ_JAENIO010000054.1"/>
</dbReference>
<dbReference type="SUPFAM" id="SSF56300">
    <property type="entry name" value="Metallo-dependent phosphatases"/>
    <property type="match status" value="1"/>
</dbReference>
<name>A0A934RT49_9BACT</name>
<evidence type="ECO:0000313" key="4">
    <source>
        <dbReference type="Proteomes" id="UP000604083"/>
    </source>
</evidence>
<evidence type="ECO:0000256" key="1">
    <source>
        <dbReference type="SAM" id="SignalP"/>
    </source>
</evidence>
<dbReference type="PANTHER" id="PTHR33987:SF1">
    <property type="entry name" value="CALCINEURIN-LIKE METALLO-PHOSPHOESTERASE SUPERFAMILY PROTEIN"/>
    <property type="match status" value="1"/>
</dbReference>
<evidence type="ECO:0000313" key="3">
    <source>
        <dbReference type="EMBL" id="MBK1835452.1"/>
    </source>
</evidence>
<comment type="caution">
    <text evidence="3">The sequence shown here is derived from an EMBL/GenBank/DDBJ whole genome shotgun (WGS) entry which is preliminary data.</text>
</comment>
<feature type="domain" description="PhoD-like phosphatase metallophosphatase" evidence="2">
    <location>
        <begin position="24"/>
        <end position="261"/>
    </location>
</feature>
<dbReference type="Pfam" id="PF09423">
    <property type="entry name" value="PhoD"/>
    <property type="match status" value="1"/>
</dbReference>
<proteinExistence type="predicted"/>
<keyword evidence="1" id="KW-0732">Signal</keyword>
<dbReference type="InterPro" id="IPR029052">
    <property type="entry name" value="Metallo-depent_PP-like"/>
</dbReference>